<reference evidence="2" key="1">
    <citation type="submission" date="2020-01" db="EMBL/GenBank/DDBJ databases">
        <authorList>
            <person name="Mishra B."/>
        </authorList>
    </citation>
    <scope>NUCLEOTIDE SEQUENCE [LARGE SCALE GENOMIC DNA]</scope>
</reference>
<keyword evidence="3" id="KW-1185">Reference proteome</keyword>
<evidence type="ECO:0000313" key="2">
    <source>
        <dbReference type="EMBL" id="CAA7039976.1"/>
    </source>
</evidence>
<comment type="caution">
    <text evidence="2">The sequence shown here is derived from an EMBL/GenBank/DDBJ whole genome shotgun (WGS) entry which is preliminary data.</text>
</comment>
<evidence type="ECO:0000313" key="3">
    <source>
        <dbReference type="Proteomes" id="UP000467841"/>
    </source>
</evidence>
<organism evidence="2 3">
    <name type="scientific">Microthlaspi erraticum</name>
    <dbReference type="NCBI Taxonomy" id="1685480"/>
    <lineage>
        <taxon>Eukaryota</taxon>
        <taxon>Viridiplantae</taxon>
        <taxon>Streptophyta</taxon>
        <taxon>Embryophyta</taxon>
        <taxon>Tracheophyta</taxon>
        <taxon>Spermatophyta</taxon>
        <taxon>Magnoliopsida</taxon>
        <taxon>eudicotyledons</taxon>
        <taxon>Gunneridae</taxon>
        <taxon>Pentapetalae</taxon>
        <taxon>rosids</taxon>
        <taxon>malvids</taxon>
        <taxon>Brassicales</taxon>
        <taxon>Brassicaceae</taxon>
        <taxon>Coluteocarpeae</taxon>
        <taxon>Microthlaspi</taxon>
    </lineage>
</organism>
<accession>A0A6D2JG52</accession>
<protein>
    <submittedName>
        <fullName evidence="2">Uncharacterized protein</fullName>
    </submittedName>
</protein>
<gene>
    <name evidence="2" type="ORF">MERR_LOCUS27211</name>
</gene>
<dbReference type="Proteomes" id="UP000467841">
    <property type="component" value="Unassembled WGS sequence"/>
</dbReference>
<feature type="region of interest" description="Disordered" evidence="1">
    <location>
        <begin position="19"/>
        <end position="112"/>
    </location>
</feature>
<sequence length="123" mass="14050">MDFIKTSSLRALIERLYRESASKPHRPAGRGTNIPRSAKVTSVRLKSRPKFETDRPITQYDPGNIAPRSAKLQPFHATPCTTTPREPVNKASRPRNPTRVPRPMHPSDPGNNVLMRHLWDEYK</sequence>
<evidence type="ECO:0000256" key="1">
    <source>
        <dbReference type="SAM" id="MobiDB-lite"/>
    </source>
</evidence>
<dbReference type="AlphaFoldDB" id="A0A6D2JG52"/>
<name>A0A6D2JG52_9BRAS</name>
<dbReference type="EMBL" id="CACVBM020001219">
    <property type="protein sequence ID" value="CAA7039976.1"/>
    <property type="molecule type" value="Genomic_DNA"/>
</dbReference>
<proteinExistence type="predicted"/>